<dbReference type="EMBL" id="CP003075">
    <property type="protein sequence ID" value="AEQ50584.1"/>
    <property type="molecule type" value="Genomic_DNA"/>
</dbReference>
<sequence length="591" mass="63446">MIRLVGLIALCGVVVAGFFYNRGVIGSLLSYDMLVRTWFLLTTAPGSGNAMLNGVQYLQYVSLIAGTAVFVFAVFSVVMRAIQLALKTIWKIVLDRRGDAPQRTPGDYEAVSDVASAMTEGTMNLPKQTSPFLQAAFGGATTFVPPFTRRTVHLAGERLSELSGKIIRFAVFGLVFVGGAYWLHLDRTLSGLDPVIATALSFSGSTSAAWQVAIPILLLLITVIVTAILDFILVTLLVPSNGPAYSSTRKAEDFVVGLDHHNIVNQLPLRFEPLAWPGYDNRHAHLSAESASESLSDTGRFQASVVIERQPEPVERPARRAALLRLVSGWAFIVAGAVVGLFLVLQTASAQLMTGAAISPESVAVTPLAAVLFLALSRRLWGWGQIFIAESEQLSAIQRYKSVVLLAKLSGTQGKGNVRVGGNRDDSVESSAQTPVLNMLTEAWAAEVISEAAGATTAREMVSSVPSKESREWADALLAVMHEFAQRKARTVGVDTSSDNAADILRTNLGLSAIRERNRHLATGEGVLELPRGSNPELLSAGSSDGMDGFTADGSILPGYKLCPECAEPVREKARRCRYCQHSFDEGNDAA</sequence>
<keyword evidence="1" id="KW-0472">Membrane</keyword>
<keyword evidence="3" id="KW-1185">Reference proteome</keyword>
<feature type="transmembrane region" description="Helical" evidence="1">
    <location>
        <begin position="212"/>
        <end position="238"/>
    </location>
</feature>
<accession>G4RBS1</accession>
<evidence type="ECO:0000313" key="2">
    <source>
        <dbReference type="EMBL" id="AEQ50584.1"/>
    </source>
</evidence>
<feature type="transmembrane region" description="Helical" evidence="1">
    <location>
        <begin position="323"/>
        <end position="345"/>
    </location>
</feature>
<feature type="transmembrane region" description="Helical" evidence="1">
    <location>
        <begin position="57"/>
        <end position="82"/>
    </location>
</feature>
<dbReference type="RefSeq" id="WP_014129733.1">
    <property type="nucleotide sequence ID" value="NC_016078.1"/>
</dbReference>
<keyword evidence="1" id="KW-1133">Transmembrane helix</keyword>
<dbReference type="HOGENOM" id="CLU_461418_0_0_5"/>
<proteinExistence type="predicted"/>
<dbReference type="Proteomes" id="UP000008850">
    <property type="component" value="Chromosome"/>
</dbReference>
<feature type="transmembrane region" description="Helical" evidence="1">
    <location>
        <begin position="166"/>
        <end position="184"/>
    </location>
</feature>
<organism evidence="2 3">
    <name type="scientific">Pelagibacterium halotolerans (strain DSM 22347 / JCM 15775 / CGMCC 1.7692 / B2)</name>
    <dbReference type="NCBI Taxonomy" id="1082931"/>
    <lineage>
        <taxon>Bacteria</taxon>
        <taxon>Pseudomonadati</taxon>
        <taxon>Pseudomonadota</taxon>
        <taxon>Alphaproteobacteria</taxon>
        <taxon>Hyphomicrobiales</taxon>
        <taxon>Devosiaceae</taxon>
        <taxon>Pelagibacterium</taxon>
    </lineage>
</organism>
<reference evidence="2 3" key="1">
    <citation type="journal article" date="2012" name="J. Bacteriol.">
        <title>Complete genome sequence of Pelagibacterium halotolerans B2T.</title>
        <authorList>
            <person name="Huo Y.Y."/>
            <person name="Cheng H."/>
            <person name="Han X.F."/>
            <person name="Jiang X.W."/>
            <person name="Sun C."/>
            <person name="Zhang X.Q."/>
            <person name="Zhu X.F."/>
            <person name="Liu Y.F."/>
            <person name="Li P.F."/>
            <person name="Ni P.X."/>
            <person name="Wu M."/>
        </authorList>
    </citation>
    <scope>NUCLEOTIDE SEQUENCE [LARGE SCALE GENOMIC DNA]</scope>
    <source>
        <strain evidence="3">DSM 22347 / JCM 15775 / CGMCC 1.7692 / B2</strain>
    </source>
</reference>
<evidence type="ECO:0000313" key="3">
    <source>
        <dbReference type="Proteomes" id="UP000008850"/>
    </source>
</evidence>
<evidence type="ECO:0000256" key="1">
    <source>
        <dbReference type="SAM" id="Phobius"/>
    </source>
</evidence>
<protein>
    <submittedName>
        <fullName evidence="2">Uncharacterized protein</fullName>
    </submittedName>
</protein>
<keyword evidence="1" id="KW-0812">Transmembrane</keyword>
<name>G4RBS1_PELHB</name>
<dbReference type="STRING" id="1082931.KKY_543"/>
<gene>
    <name evidence="2" type="ordered locus">KKY_543</name>
</gene>
<dbReference type="KEGG" id="phl:KKY_543"/>
<dbReference type="AlphaFoldDB" id="G4RBS1"/>